<keyword evidence="2" id="KW-1185">Reference proteome</keyword>
<dbReference type="Gramene" id="Mp2g02740.1">
    <property type="protein sequence ID" value="Mp2g02740.1.cds1"/>
    <property type="gene ID" value="Mp2g02740"/>
</dbReference>
<proteinExistence type="predicted"/>
<sequence>MDRNSADRIQDARKSPSVVARKPVFIRNRPDSDSTPTRWLSMARVIRLCHLGAPGKWREEVSIETLKLGADGRANAREATAYIHTSEGEVRVRGLMQACFRWVDRTSDDAASARVASFLRLQTALRPRDGDEVRKQ</sequence>
<reference evidence="2" key="1">
    <citation type="journal article" date="2017" name="Cell">
        <title>Insights into land plant evolution garnered from the Marchantia polymorpha genome.</title>
        <authorList>
            <person name="Bowman J.L."/>
            <person name="Kohchi T."/>
            <person name="Yamato K.T."/>
            <person name="Jenkins J."/>
            <person name="Shu S."/>
            <person name="Ishizaki K."/>
            <person name="Yamaoka S."/>
            <person name="Nishihama R."/>
            <person name="Nakamura Y."/>
            <person name="Berger F."/>
            <person name="Adam C."/>
            <person name="Aki S.S."/>
            <person name="Althoff F."/>
            <person name="Araki T."/>
            <person name="Arteaga-Vazquez M.A."/>
            <person name="Balasubrmanian S."/>
            <person name="Barry K."/>
            <person name="Bauer D."/>
            <person name="Boehm C.R."/>
            <person name="Briginshaw L."/>
            <person name="Caballero-Perez J."/>
            <person name="Catarino B."/>
            <person name="Chen F."/>
            <person name="Chiyoda S."/>
            <person name="Chovatia M."/>
            <person name="Davies K.M."/>
            <person name="Delmans M."/>
            <person name="Demura T."/>
            <person name="Dierschke T."/>
            <person name="Dolan L."/>
            <person name="Dorantes-Acosta A.E."/>
            <person name="Eklund D.M."/>
            <person name="Florent S.N."/>
            <person name="Flores-Sandoval E."/>
            <person name="Fujiyama A."/>
            <person name="Fukuzawa H."/>
            <person name="Galik B."/>
            <person name="Grimanelli D."/>
            <person name="Grimwood J."/>
            <person name="Grossniklaus U."/>
            <person name="Hamada T."/>
            <person name="Haseloff J."/>
            <person name="Hetherington A.J."/>
            <person name="Higo A."/>
            <person name="Hirakawa Y."/>
            <person name="Hundley H.N."/>
            <person name="Ikeda Y."/>
            <person name="Inoue K."/>
            <person name="Inoue S.I."/>
            <person name="Ishida S."/>
            <person name="Jia Q."/>
            <person name="Kakita M."/>
            <person name="Kanazawa T."/>
            <person name="Kawai Y."/>
            <person name="Kawashima T."/>
            <person name="Kennedy M."/>
            <person name="Kinose K."/>
            <person name="Kinoshita T."/>
            <person name="Kohara Y."/>
            <person name="Koide E."/>
            <person name="Komatsu K."/>
            <person name="Kopischke S."/>
            <person name="Kubo M."/>
            <person name="Kyozuka J."/>
            <person name="Lagercrantz U."/>
            <person name="Lin S.S."/>
            <person name="Lindquist E."/>
            <person name="Lipzen A.M."/>
            <person name="Lu C.W."/>
            <person name="De Luna E."/>
            <person name="Martienssen R.A."/>
            <person name="Minamino N."/>
            <person name="Mizutani M."/>
            <person name="Mizutani M."/>
            <person name="Mochizuki N."/>
            <person name="Monte I."/>
            <person name="Mosher R."/>
            <person name="Nagasaki H."/>
            <person name="Nakagami H."/>
            <person name="Naramoto S."/>
            <person name="Nishitani K."/>
            <person name="Ohtani M."/>
            <person name="Okamoto T."/>
            <person name="Okumura M."/>
            <person name="Phillips J."/>
            <person name="Pollak B."/>
            <person name="Reinders A."/>
            <person name="Rovekamp M."/>
            <person name="Sano R."/>
            <person name="Sawa S."/>
            <person name="Schmid M.W."/>
            <person name="Shirakawa M."/>
            <person name="Solano R."/>
            <person name="Spunde A."/>
            <person name="Suetsugu N."/>
            <person name="Sugano S."/>
            <person name="Sugiyama A."/>
            <person name="Sun R."/>
            <person name="Suzuki Y."/>
            <person name="Takenaka M."/>
            <person name="Takezawa D."/>
            <person name="Tomogane H."/>
            <person name="Tsuzuki M."/>
            <person name="Ueda T."/>
            <person name="Umeda M."/>
            <person name="Ward J.M."/>
            <person name="Watanabe Y."/>
            <person name="Yazaki K."/>
            <person name="Yokoyama R."/>
            <person name="Yoshitake Y."/>
            <person name="Yotsui I."/>
            <person name="Zachgo S."/>
            <person name="Schmutz J."/>
        </authorList>
    </citation>
    <scope>NUCLEOTIDE SEQUENCE [LARGE SCALE GENOMIC DNA]</scope>
    <source>
        <strain evidence="2">Tak-1</strain>
    </source>
</reference>
<evidence type="ECO:0000313" key="2">
    <source>
        <dbReference type="Proteomes" id="UP000244005"/>
    </source>
</evidence>
<accession>A0A2R6WM54</accession>
<protein>
    <submittedName>
        <fullName evidence="1">Uncharacterized protein</fullName>
    </submittedName>
</protein>
<dbReference type="AlphaFoldDB" id="A0A2R6WM54"/>
<name>A0A2R6WM54_MARPO</name>
<gene>
    <name evidence="1" type="ORF">MARPO_0075s0035</name>
</gene>
<organism evidence="1 2">
    <name type="scientific">Marchantia polymorpha</name>
    <name type="common">Common liverwort</name>
    <name type="synonym">Marchantia aquatica</name>
    <dbReference type="NCBI Taxonomy" id="3197"/>
    <lineage>
        <taxon>Eukaryota</taxon>
        <taxon>Viridiplantae</taxon>
        <taxon>Streptophyta</taxon>
        <taxon>Embryophyta</taxon>
        <taxon>Marchantiophyta</taxon>
        <taxon>Marchantiopsida</taxon>
        <taxon>Marchantiidae</taxon>
        <taxon>Marchantiales</taxon>
        <taxon>Marchantiaceae</taxon>
        <taxon>Marchantia</taxon>
    </lineage>
</organism>
<evidence type="ECO:0000313" key="1">
    <source>
        <dbReference type="EMBL" id="PTQ34912.1"/>
    </source>
</evidence>
<dbReference type="EMBL" id="KZ772747">
    <property type="protein sequence ID" value="PTQ34912.1"/>
    <property type="molecule type" value="Genomic_DNA"/>
</dbReference>
<dbReference type="Proteomes" id="UP000244005">
    <property type="component" value="Unassembled WGS sequence"/>
</dbReference>